<keyword evidence="2" id="KW-0805">Transcription regulation</keyword>
<dbReference type="InterPro" id="IPR007627">
    <property type="entry name" value="RNA_pol_sigma70_r2"/>
</dbReference>
<comment type="similarity">
    <text evidence="1">Belongs to the sigma-70 factor family. ECF subfamily.</text>
</comment>
<dbReference type="Pfam" id="PF08281">
    <property type="entry name" value="Sigma70_r4_2"/>
    <property type="match status" value="1"/>
</dbReference>
<comment type="caution">
    <text evidence="7">The sequence shown here is derived from an EMBL/GenBank/DDBJ whole genome shotgun (WGS) entry which is preliminary data.</text>
</comment>
<evidence type="ECO:0000256" key="3">
    <source>
        <dbReference type="ARBA" id="ARBA00023082"/>
    </source>
</evidence>
<dbReference type="Pfam" id="PF04542">
    <property type="entry name" value="Sigma70_r2"/>
    <property type="match status" value="1"/>
</dbReference>
<name>A0A0F9C942_9ZZZZ</name>
<dbReference type="InterPro" id="IPR013325">
    <property type="entry name" value="RNA_pol_sigma_r2"/>
</dbReference>
<dbReference type="PANTHER" id="PTHR43133">
    <property type="entry name" value="RNA POLYMERASE ECF-TYPE SIGMA FACTO"/>
    <property type="match status" value="1"/>
</dbReference>
<keyword evidence="3" id="KW-0731">Sigma factor</keyword>
<dbReference type="InterPro" id="IPR013324">
    <property type="entry name" value="RNA_pol_sigma_r3/r4-like"/>
</dbReference>
<feature type="domain" description="RNA polymerase sigma-70 region 2" evidence="5">
    <location>
        <begin position="2"/>
        <end position="58"/>
    </location>
</feature>
<dbReference type="EMBL" id="LAZR01047870">
    <property type="protein sequence ID" value="KKK93211.1"/>
    <property type="molecule type" value="Genomic_DNA"/>
</dbReference>
<dbReference type="GO" id="GO:0006352">
    <property type="term" value="P:DNA-templated transcription initiation"/>
    <property type="evidence" value="ECO:0007669"/>
    <property type="project" value="InterPro"/>
</dbReference>
<gene>
    <name evidence="7" type="ORF">LCGC14_2695140</name>
</gene>
<dbReference type="InterPro" id="IPR039425">
    <property type="entry name" value="RNA_pol_sigma-70-like"/>
</dbReference>
<evidence type="ECO:0000256" key="2">
    <source>
        <dbReference type="ARBA" id="ARBA00023015"/>
    </source>
</evidence>
<evidence type="ECO:0000256" key="1">
    <source>
        <dbReference type="ARBA" id="ARBA00010641"/>
    </source>
</evidence>
<dbReference type="InterPro" id="IPR013249">
    <property type="entry name" value="RNA_pol_sigma70_r4_t2"/>
</dbReference>
<dbReference type="SUPFAM" id="SSF88946">
    <property type="entry name" value="Sigma2 domain of RNA polymerase sigma factors"/>
    <property type="match status" value="1"/>
</dbReference>
<dbReference type="Gene3D" id="1.10.10.10">
    <property type="entry name" value="Winged helix-like DNA-binding domain superfamily/Winged helix DNA-binding domain"/>
    <property type="match status" value="1"/>
</dbReference>
<reference evidence="7" key="1">
    <citation type="journal article" date="2015" name="Nature">
        <title>Complex archaea that bridge the gap between prokaryotes and eukaryotes.</title>
        <authorList>
            <person name="Spang A."/>
            <person name="Saw J.H."/>
            <person name="Jorgensen S.L."/>
            <person name="Zaremba-Niedzwiedzka K."/>
            <person name="Martijn J."/>
            <person name="Lind A.E."/>
            <person name="van Eijk R."/>
            <person name="Schleper C."/>
            <person name="Guy L."/>
            <person name="Ettema T.J."/>
        </authorList>
    </citation>
    <scope>NUCLEOTIDE SEQUENCE</scope>
</reference>
<dbReference type="InterPro" id="IPR036388">
    <property type="entry name" value="WH-like_DNA-bd_sf"/>
</dbReference>
<dbReference type="AlphaFoldDB" id="A0A0F9C942"/>
<accession>A0A0F9C942</accession>
<organism evidence="7">
    <name type="scientific">marine sediment metagenome</name>
    <dbReference type="NCBI Taxonomy" id="412755"/>
    <lineage>
        <taxon>unclassified sequences</taxon>
        <taxon>metagenomes</taxon>
        <taxon>ecological metagenomes</taxon>
    </lineage>
</organism>
<evidence type="ECO:0000259" key="5">
    <source>
        <dbReference type="Pfam" id="PF04542"/>
    </source>
</evidence>
<protein>
    <recommendedName>
        <fullName evidence="8">HTH luxR-type domain-containing protein</fullName>
    </recommendedName>
</protein>
<dbReference type="GO" id="GO:0003677">
    <property type="term" value="F:DNA binding"/>
    <property type="evidence" value="ECO:0007669"/>
    <property type="project" value="InterPro"/>
</dbReference>
<feature type="domain" description="RNA polymerase sigma factor 70 region 4 type 2" evidence="6">
    <location>
        <begin position="87"/>
        <end position="139"/>
    </location>
</feature>
<keyword evidence="4" id="KW-0804">Transcription</keyword>
<dbReference type="InterPro" id="IPR014284">
    <property type="entry name" value="RNA_pol_sigma-70_dom"/>
</dbReference>
<evidence type="ECO:0000259" key="6">
    <source>
        <dbReference type="Pfam" id="PF08281"/>
    </source>
</evidence>
<evidence type="ECO:0008006" key="8">
    <source>
        <dbReference type="Google" id="ProtNLM"/>
    </source>
</evidence>
<dbReference type="GO" id="GO:0016987">
    <property type="term" value="F:sigma factor activity"/>
    <property type="evidence" value="ECO:0007669"/>
    <property type="project" value="UniProtKB-KW"/>
</dbReference>
<sequence>MAYRLCGEADTAEDLVQETFYHAWKGRSQLRDRHLARAWLFQILRFRYAHLVRDRSRRIRASASTGDLAEQIADPRASPAIRLADRDALQVALNKLDEDLKTPLLMVLLQGLTCRETAKALNIPLGTVLSRMHRARQKLRSVFESENRSEPGAVG</sequence>
<dbReference type="SUPFAM" id="SSF88659">
    <property type="entry name" value="Sigma3 and sigma4 domains of RNA polymerase sigma factors"/>
    <property type="match status" value="1"/>
</dbReference>
<dbReference type="NCBIfam" id="TIGR02937">
    <property type="entry name" value="sigma70-ECF"/>
    <property type="match status" value="1"/>
</dbReference>
<evidence type="ECO:0000313" key="7">
    <source>
        <dbReference type="EMBL" id="KKK93211.1"/>
    </source>
</evidence>
<evidence type="ECO:0000256" key="4">
    <source>
        <dbReference type="ARBA" id="ARBA00023163"/>
    </source>
</evidence>
<proteinExistence type="inferred from homology"/>
<dbReference type="CDD" id="cd06171">
    <property type="entry name" value="Sigma70_r4"/>
    <property type="match status" value="1"/>
</dbReference>
<dbReference type="Gene3D" id="1.10.1740.10">
    <property type="match status" value="1"/>
</dbReference>
<feature type="non-terminal residue" evidence="7">
    <location>
        <position position="155"/>
    </location>
</feature>
<dbReference type="PANTHER" id="PTHR43133:SF25">
    <property type="entry name" value="RNA POLYMERASE SIGMA FACTOR RFAY-RELATED"/>
    <property type="match status" value="1"/>
</dbReference>